<dbReference type="InterPro" id="IPR022812">
    <property type="entry name" value="Dynamin"/>
</dbReference>
<dbReference type="InterPro" id="IPR020850">
    <property type="entry name" value="GED_dom"/>
</dbReference>
<dbReference type="SUPFAM" id="SSF52540">
    <property type="entry name" value="P-loop containing nucleoside triphosphate hydrolases"/>
    <property type="match status" value="1"/>
</dbReference>
<accession>A0A2H3B5A3</accession>
<evidence type="ECO:0000256" key="2">
    <source>
        <dbReference type="ARBA" id="ARBA00023134"/>
    </source>
</evidence>
<dbReference type="InterPro" id="IPR001401">
    <property type="entry name" value="Dynamin_GTPase"/>
</dbReference>
<dbReference type="Pfam" id="PF00350">
    <property type="entry name" value="Dynamin_N"/>
    <property type="match status" value="1"/>
</dbReference>
<name>A0A2H3B5A3_9AGAR</name>
<dbReference type="STRING" id="1076256.A0A2H3B5A3"/>
<protein>
    <recommendedName>
        <fullName evidence="8">P-loop containing nucleoside triphosphate hydrolase protein</fullName>
    </recommendedName>
</protein>
<dbReference type="GO" id="GO:0005525">
    <property type="term" value="F:GTP binding"/>
    <property type="evidence" value="ECO:0007669"/>
    <property type="project" value="InterPro"/>
</dbReference>
<dbReference type="EMBL" id="KZ293478">
    <property type="protein sequence ID" value="PBK61178.1"/>
    <property type="molecule type" value="Genomic_DNA"/>
</dbReference>
<sequence>MLHGILLEGCDMRPGIYRGESCWDIRASLLLRVRWITFHIHVNLKASTLAFYSVSVFPAQPTTITSRIATPLRIARHSSTVQEMSVTTDSDFCSSLDDGGVGLADPSSELSQSRRRLLDLINRLHSTGAQVDIDLPQIAVIGAQSAGKSSLIESISGITLPRAAGTCTRCPTECRLSSSPDAWKCVVSLRFTKDANGQLLGTARNERFGDVIVDKAEVEERMRHAQRAILNPSRPSSDFLDMDDEDIYENELSFSTNCVSLQISGPGVADLSFCDLPGLIASVGSSGNEHDINLVKSLVETYISKPSCLILLTVACETDFENQGAHHLAKMHDAEGKRTIGVLTKPDRIPQGDEQGWLDFIRNEKEHLDNNWYCVKQPSSTDIKRNITWAEARKRESEFFSLTAPWVDLEPMYHQYLGTNNLIERLSTTLSDLISKRLPEIQLEIERAMHRTMQQLAQLPKELSNNPLQEISTVLSEFSKDVSRHIQGVPQEGGLLQRIHIAQEKFKRDIRDTGPDFRPYERKHDGQGYSRPSFLVNEEKEESRNEAEPRGARPRSTPGPIYVDDVRTRALHSRTRELPGHYPFDVPESYIVEFTETWHISAQILCKTVYAIFVEHVDKLIVQHLGSFGQKVLEQRVRVIVQEHLRKQLEQAEAKIEWLVELESLPFTLNTHYLSDYTNKFLAHYKGARRRQDHEPVSSALTKYAPPSPLPPGTTRKRSELANPSIPISEVLAGLSSIGIHGVKASDLAKLLPPDEMEDALKIMADVRGYFQVAYKRFADNIPLAVDHDLVRGFDKGLLGILYERLGILAENGKRICAELTQENPLVAGRREELMKKLERLQSASEELMSS</sequence>
<dbReference type="InterPro" id="IPR030381">
    <property type="entry name" value="G_DYNAMIN_dom"/>
</dbReference>
<dbReference type="PANTHER" id="PTHR11566">
    <property type="entry name" value="DYNAMIN"/>
    <property type="match status" value="1"/>
</dbReference>
<dbReference type="GO" id="GO:0008017">
    <property type="term" value="F:microtubule binding"/>
    <property type="evidence" value="ECO:0007669"/>
    <property type="project" value="TreeGrafter"/>
</dbReference>
<dbReference type="CDD" id="cd08771">
    <property type="entry name" value="DLP_1"/>
    <property type="match status" value="1"/>
</dbReference>
<dbReference type="GO" id="GO:0005737">
    <property type="term" value="C:cytoplasm"/>
    <property type="evidence" value="ECO:0007669"/>
    <property type="project" value="TreeGrafter"/>
</dbReference>
<evidence type="ECO:0000313" key="6">
    <source>
        <dbReference type="EMBL" id="PBK61178.1"/>
    </source>
</evidence>
<evidence type="ECO:0000313" key="7">
    <source>
        <dbReference type="Proteomes" id="UP000218334"/>
    </source>
</evidence>
<reference evidence="7" key="1">
    <citation type="journal article" date="2017" name="Nat. Ecol. Evol.">
        <title>Genome expansion and lineage-specific genetic innovations in the forest pathogenic fungi Armillaria.</title>
        <authorList>
            <person name="Sipos G."/>
            <person name="Prasanna A.N."/>
            <person name="Walter M.C."/>
            <person name="O'Connor E."/>
            <person name="Balint B."/>
            <person name="Krizsan K."/>
            <person name="Kiss B."/>
            <person name="Hess J."/>
            <person name="Varga T."/>
            <person name="Slot J."/>
            <person name="Riley R."/>
            <person name="Boka B."/>
            <person name="Rigling D."/>
            <person name="Barry K."/>
            <person name="Lee J."/>
            <person name="Mihaltcheva S."/>
            <person name="LaButti K."/>
            <person name="Lipzen A."/>
            <person name="Waldron R."/>
            <person name="Moloney N.M."/>
            <person name="Sperisen C."/>
            <person name="Kredics L."/>
            <person name="Vagvoelgyi C."/>
            <person name="Patrignani A."/>
            <person name="Fitzpatrick D."/>
            <person name="Nagy I."/>
            <person name="Doyle S."/>
            <person name="Anderson J.B."/>
            <person name="Grigoriev I.V."/>
            <person name="Gueldener U."/>
            <person name="Muensterkoetter M."/>
            <person name="Nagy L.G."/>
        </authorList>
    </citation>
    <scope>NUCLEOTIDE SEQUENCE [LARGE SCALE GENOMIC DNA]</scope>
    <source>
        <strain evidence="7">28-4</strain>
    </source>
</reference>
<organism evidence="6 7">
    <name type="scientific">Armillaria solidipes</name>
    <dbReference type="NCBI Taxonomy" id="1076256"/>
    <lineage>
        <taxon>Eukaryota</taxon>
        <taxon>Fungi</taxon>
        <taxon>Dikarya</taxon>
        <taxon>Basidiomycota</taxon>
        <taxon>Agaricomycotina</taxon>
        <taxon>Agaricomycetes</taxon>
        <taxon>Agaricomycetidae</taxon>
        <taxon>Agaricales</taxon>
        <taxon>Marasmiineae</taxon>
        <taxon>Physalacriaceae</taxon>
        <taxon>Armillaria</taxon>
    </lineage>
</organism>
<dbReference type="AlphaFoldDB" id="A0A2H3B5A3"/>
<feature type="region of interest" description="Disordered" evidence="3">
    <location>
        <begin position="695"/>
        <end position="720"/>
    </location>
</feature>
<dbReference type="Gene3D" id="3.40.50.300">
    <property type="entry name" value="P-loop containing nucleotide triphosphate hydrolases"/>
    <property type="match status" value="1"/>
</dbReference>
<dbReference type="SMART" id="SM00302">
    <property type="entry name" value="GED"/>
    <property type="match status" value="1"/>
</dbReference>
<dbReference type="InterPro" id="IPR003130">
    <property type="entry name" value="GED"/>
</dbReference>
<dbReference type="InterPro" id="IPR027417">
    <property type="entry name" value="P-loop_NTPase"/>
</dbReference>
<dbReference type="PRINTS" id="PR00195">
    <property type="entry name" value="DYNAMIN"/>
</dbReference>
<dbReference type="Proteomes" id="UP000218334">
    <property type="component" value="Unassembled WGS sequence"/>
</dbReference>
<proteinExistence type="predicted"/>
<feature type="compositionally biased region" description="Basic and acidic residues" evidence="3">
    <location>
        <begin position="537"/>
        <end position="551"/>
    </location>
</feature>
<dbReference type="InterPro" id="IPR045063">
    <property type="entry name" value="Dynamin_N"/>
</dbReference>
<dbReference type="Pfam" id="PF02212">
    <property type="entry name" value="GED"/>
    <property type="match status" value="1"/>
</dbReference>
<dbReference type="InterPro" id="IPR000375">
    <property type="entry name" value="Dynamin_stalk"/>
</dbReference>
<dbReference type="Gene3D" id="1.20.120.1240">
    <property type="entry name" value="Dynamin, middle domain"/>
    <property type="match status" value="1"/>
</dbReference>
<evidence type="ECO:0000256" key="1">
    <source>
        <dbReference type="ARBA" id="ARBA00022741"/>
    </source>
</evidence>
<keyword evidence="1" id="KW-0547">Nucleotide-binding</keyword>
<keyword evidence="2" id="KW-0342">GTP-binding</keyword>
<feature type="domain" description="GED" evidence="4">
    <location>
        <begin position="760"/>
        <end position="851"/>
    </location>
</feature>
<keyword evidence="7" id="KW-1185">Reference proteome</keyword>
<dbReference type="GO" id="GO:0005874">
    <property type="term" value="C:microtubule"/>
    <property type="evidence" value="ECO:0007669"/>
    <property type="project" value="TreeGrafter"/>
</dbReference>
<dbReference type="SMART" id="SM00053">
    <property type="entry name" value="DYNc"/>
    <property type="match status" value="1"/>
</dbReference>
<dbReference type="GO" id="GO:0016020">
    <property type="term" value="C:membrane"/>
    <property type="evidence" value="ECO:0007669"/>
    <property type="project" value="TreeGrafter"/>
</dbReference>
<evidence type="ECO:0000259" key="5">
    <source>
        <dbReference type="PROSITE" id="PS51718"/>
    </source>
</evidence>
<feature type="region of interest" description="Disordered" evidence="3">
    <location>
        <begin position="510"/>
        <end position="562"/>
    </location>
</feature>
<evidence type="ECO:0000259" key="4">
    <source>
        <dbReference type="PROSITE" id="PS51388"/>
    </source>
</evidence>
<feature type="compositionally biased region" description="Basic and acidic residues" evidence="3">
    <location>
        <begin position="510"/>
        <end position="526"/>
    </location>
</feature>
<feature type="domain" description="Dynamin-type G" evidence="5">
    <location>
        <begin position="132"/>
        <end position="439"/>
    </location>
</feature>
<evidence type="ECO:0000256" key="3">
    <source>
        <dbReference type="SAM" id="MobiDB-lite"/>
    </source>
</evidence>
<dbReference type="PROSITE" id="PS51388">
    <property type="entry name" value="GED"/>
    <property type="match status" value="1"/>
</dbReference>
<evidence type="ECO:0008006" key="8">
    <source>
        <dbReference type="Google" id="ProtNLM"/>
    </source>
</evidence>
<dbReference type="Pfam" id="PF01031">
    <property type="entry name" value="Dynamin_M"/>
    <property type="match status" value="1"/>
</dbReference>
<dbReference type="GO" id="GO:0003924">
    <property type="term" value="F:GTPase activity"/>
    <property type="evidence" value="ECO:0007669"/>
    <property type="project" value="InterPro"/>
</dbReference>
<gene>
    <name evidence="6" type="ORF">ARMSODRAFT_944248</name>
</gene>
<dbReference type="PROSITE" id="PS51718">
    <property type="entry name" value="G_DYNAMIN_2"/>
    <property type="match status" value="1"/>
</dbReference>